<accession>A0A5Q2MX97</accession>
<feature type="transmembrane region" description="Helical" evidence="3">
    <location>
        <begin position="47"/>
        <end position="68"/>
    </location>
</feature>
<proteinExistence type="inferred from homology"/>
<organism evidence="5 6">
    <name type="scientific">Heliorestis convoluta</name>
    <dbReference type="NCBI Taxonomy" id="356322"/>
    <lineage>
        <taxon>Bacteria</taxon>
        <taxon>Bacillati</taxon>
        <taxon>Bacillota</taxon>
        <taxon>Clostridia</taxon>
        <taxon>Eubacteriales</taxon>
        <taxon>Heliobacteriaceae</taxon>
        <taxon>Heliorestis</taxon>
    </lineage>
</organism>
<evidence type="ECO:0000256" key="3">
    <source>
        <dbReference type="SAM" id="Phobius"/>
    </source>
</evidence>
<feature type="transmembrane region" description="Helical" evidence="3">
    <location>
        <begin position="12"/>
        <end position="35"/>
    </location>
</feature>
<evidence type="ECO:0000259" key="4">
    <source>
        <dbReference type="Pfam" id="PF02719"/>
    </source>
</evidence>
<name>A0A5Q2MX97_9FIRM</name>
<keyword evidence="3" id="KW-0472">Membrane</keyword>
<feature type="region of interest" description="Disordered" evidence="2">
    <location>
        <begin position="634"/>
        <end position="680"/>
    </location>
</feature>
<dbReference type="Pfam" id="PF13727">
    <property type="entry name" value="CoA_binding_3"/>
    <property type="match status" value="1"/>
</dbReference>
<keyword evidence="6" id="KW-1185">Reference proteome</keyword>
<keyword evidence="3" id="KW-0812">Transmembrane</keyword>
<evidence type="ECO:0000313" key="6">
    <source>
        <dbReference type="Proteomes" id="UP000366051"/>
    </source>
</evidence>
<dbReference type="RefSeq" id="WP_162007906.1">
    <property type="nucleotide sequence ID" value="NZ_CP045875.1"/>
</dbReference>
<protein>
    <submittedName>
        <fullName evidence="5">Polysaccharide biosynthesis protein</fullName>
    </submittedName>
</protein>
<feature type="compositionally biased region" description="Basic and acidic residues" evidence="2">
    <location>
        <begin position="637"/>
        <end position="680"/>
    </location>
</feature>
<gene>
    <name evidence="5" type="ORF">FTV88_1147</name>
</gene>
<comment type="similarity">
    <text evidence="1">Belongs to the polysaccharide synthase family.</text>
</comment>
<evidence type="ECO:0000313" key="5">
    <source>
        <dbReference type="EMBL" id="QGG47294.1"/>
    </source>
</evidence>
<dbReference type="Pfam" id="PF02719">
    <property type="entry name" value="Polysacc_synt_2"/>
    <property type="match status" value="1"/>
</dbReference>
<sequence length="680" mass="76300">METLTKNSKARRLIVIVTDSFLFTFAFLFAFFLRFDMHIPNAEWSHIQYFAPWGILILIASFYTLGVYSTIWRYTSVPDLWTLIRAVTVAIAGLAAVDYFTSHLNIPRSVIVMTWMFTITAIGASRLGWRLYCELKWGKKSEKNGTTRTLIVGAGDAGVMVARELFQAPSHLKPIGFVDDDPLKKGKTLLGLNVLGTTEDIPQLVEREGIKEIVIAMPSLPGTTIREIVNHCKKTPAKLQILPALHELVSGKISVNKLRNVEVEDLLRREPVQTDFQQIASYLKSKKVLITGAGGSIGSELTRQIASIGPQELILLGQGENSIHTVEQELRWAHPDLNITTYVIDIKNHYILNQIFTQHQPQAIFHAAAHKHVPLMEKQPEEAIKNNAWGTKILAQLAVEHNAERFVMISTDKAVNPTNAMGASKRFAELIIQHYARQAKTRFAVVRFGNVLGSRGSVIPIFKKQIAQGGPVTVTHPDMIRYFMTIPEAVTLVLQAGALSEGGEIFVLDMGTPVRITDLATDLIRLSGYEPGKDIEIQYSGIRPGEKLYEELSHSGEELEKTEHGRIMRIAHCARAYEGSYTPIHELVTMTDEGMYRLERAKALQWLEDVNPTYKPGKESTPITAQEQQIIIAEINNPRKEDKNNKKKRPPIELLDRKERSSARETNSKRIEPEAIAKVP</sequence>
<reference evidence="6" key="1">
    <citation type="submission" date="2019-11" db="EMBL/GenBank/DDBJ databases">
        <title>Genome sequence of Heliorestis convoluta strain HH, an alkaliphilic and minimalistic phototrophic bacterium from a soda lake in Egypt.</title>
        <authorList>
            <person name="Dewey E.D."/>
            <person name="Stokes L.M."/>
            <person name="Burchell B.M."/>
            <person name="Shaffer K.N."/>
            <person name="Huntington A.M."/>
            <person name="Baker J.M."/>
            <person name="Nadendla S."/>
            <person name="Giglio M.G."/>
            <person name="Touchman J.W."/>
            <person name="Blankenship R.E."/>
            <person name="Madigan M.T."/>
            <person name="Sattley W.M."/>
        </authorList>
    </citation>
    <scope>NUCLEOTIDE SEQUENCE [LARGE SCALE GENOMIC DNA]</scope>
    <source>
        <strain evidence="6">HH</strain>
    </source>
</reference>
<dbReference type="Gene3D" id="3.40.50.720">
    <property type="entry name" value="NAD(P)-binding Rossmann-like Domain"/>
    <property type="match status" value="2"/>
</dbReference>
<keyword evidence="3" id="KW-1133">Transmembrane helix</keyword>
<dbReference type="InterPro" id="IPR003869">
    <property type="entry name" value="Polysac_CapD-like"/>
</dbReference>
<feature type="domain" description="Polysaccharide biosynthesis protein CapD-like" evidence="4">
    <location>
        <begin position="288"/>
        <end position="570"/>
    </location>
</feature>
<feature type="transmembrane region" description="Helical" evidence="3">
    <location>
        <begin position="80"/>
        <end position="100"/>
    </location>
</feature>
<dbReference type="PANTHER" id="PTHR43318">
    <property type="entry name" value="UDP-N-ACETYLGLUCOSAMINE 4,6-DEHYDRATASE"/>
    <property type="match status" value="1"/>
</dbReference>
<evidence type="ECO:0000256" key="1">
    <source>
        <dbReference type="ARBA" id="ARBA00007430"/>
    </source>
</evidence>
<dbReference type="AlphaFoldDB" id="A0A5Q2MX97"/>
<dbReference type="SUPFAM" id="SSF51735">
    <property type="entry name" value="NAD(P)-binding Rossmann-fold domains"/>
    <property type="match status" value="2"/>
</dbReference>
<dbReference type="InterPro" id="IPR051203">
    <property type="entry name" value="Polysaccharide_Synthase-Rel"/>
</dbReference>
<evidence type="ECO:0000256" key="2">
    <source>
        <dbReference type="SAM" id="MobiDB-lite"/>
    </source>
</evidence>
<dbReference type="PANTHER" id="PTHR43318:SF1">
    <property type="entry name" value="POLYSACCHARIDE BIOSYNTHESIS PROTEIN EPSC-RELATED"/>
    <property type="match status" value="1"/>
</dbReference>
<dbReference type="Proteomes" id="UP000366051">
    <property type="component" value="Chromosome"/>
</dbReference>
<dbReference type="EMBL" id="CP045875">
    <property type="protein sequence ID" value="QGG47294.1"/>
    <property type="molecule type" value="Genomic_DNA"/>
</dbReference>
<dbReference type="KEGG" id="hcv:FTV88_1147"/>
<dbReference type="InterPro" id="IPR036291">
    <property type="entry name" value="NAD(P)-bd_dom_sf"/>
</dbReference>
<dbReference type="CDD" id="cd05237">
    <property type="entry name" value="UDP_invert_4-6DH_SDR_e"/>
    <property type="match status" value="1"/>
</dbReference>